<proteinExistence type="predicted"/>
<dbReference type="AlphaFoldDB" id="A0A4Z1ED16"/>
<comment type="caution">
    <text evidence="1">The sequence shown here is derived from an EMBL/GenBank/DDBJ whole genome shotgun (WGS) entry which is preliminary data.</text>
</comment>
<sequence length="82" mass="9084">MIAANFPEHEVPAYLVELDLGSLKGAIRVVCVNSFTNATLPGPSEAIDILKVDLDQRANMKTQIDESSNLYRSKASTEQWMM</sequence>
<dbReference type="Proteomes" id="UP000297777">
    <property type="component" value="Unassembled WGS sequence"/>
</dbReference>
<keyword evidence="2" id="KW-1185">Reference proteome</keyword>
<organism evidence="1 2">
    <name type="scientific">Botrytis tulipae</name>
    <dbReference type="NCBI Taxonomy" id="87230"/>
    <lineage>
        <taxon>Eukaryota</taxon>
        <taxon>Fungi</taxon>
        <taxon>Dikarya</taxon>
        <taxon>Ascomycota</taxon>
        <taxon>Pezizomycotina</taxon>
        <taxon>Leotiomycetes</taxon>
        <taxon>Helotiales</taxon>
        <taxon>Sclerotiniaceae</taxon>
        <taxon>Botrytis</taxon>
    </lineage>
</organism>
<dbReference type="EMBL" id="PQXH01000182">
    <property type="protein sequence ID" value="TGO09039.1"/>
    <property type="molecule type" value="Genomic_DNA"/>
</dbReference>
<reference evidence="1 2" key="1">
    <citation type="submission" date="2017-12" db="EMBL/GenBank/DDBJ databases">
        <title>Comparative genomics of Botrytis spp.</title>
        <authorList>
            <person name="Valero-Jimenez C.A."/>
            <person name="Tapia P."/>
            <person name="Veloso J."/>
            <person name="Silva-Moreno E."/>
            <person name="Staats M."/>
            <person name="Valdes J.H."/>
            <person name="Van Kan J.A.L."/>
        </authorList>
    </citation>
    <scope>NUCLEOTIDE SEQUENCE [LARGE SCALE GENOMIC DNA]</scope>
    <source>
        <strain evidence="1 2">Bt9001</strain>
    </source>
</reference>
<protein>
    <submittedName>
        <fullName evidence="1">Uncharacterized protein</fullName>
    </submittedName>
</protein>
<evidence type="ECO:0000313" key="1">
    <source>
        <dbReference type="EMBL" id="TGO09039.1"/>
    </source>
</evidence>
<accession>A0A4Z1ED16</accession>
<evidence type="ECO:0000313" key="2">
    <source>
        <dbReference type="Proteomes" id="UP000297777"/>
    </source>
</evidence>
<gene>
    <name evidence="1" type="ORF">BTUL_0182g00270</name>
</gene>
<name>A0A4Z1ED16_9HELO</name>